<proteinExistence type="predicted"/>
<dbReference type="RefSeq" id="WP_198467461.1">
    <property type="nucleotide sequence ID" value="NZ_JAEFDC010000014.1"/>
</dbReference>
<dbReference type="PROSITE" id="PS51257">
    <property type="entry name" value="PROKAR_LIPOPROTEIN"/>
    <property type="match status" value="1"/>
</dbReference>
<reference evidence="1 2" key="1">
    <citation type="journal article" date="2021" name="Int. J. Syst. Evol. Microbiol.">
        <title>Capnocytophaga periodontitidis sp. nov., isolated from subgingival plaque of periodontitis patient.</title>
        <authorList>
            <person name="Zhang Y."/>
            <person name="Qiao D."/>
            <person name="Shi W."/>
            <person name="Wu D."/>
            <person name="Cai M."/>
        </authorList>
    </citation>
    <scope>NUCLEOTIDE SEQUENCE [LARGE SCALE GENOMIC DNA]</scope>
    <source>
        <strain evidence="1 2">051621</strain>
    </source>
</reference>
<protein>
    <submittedName>
        <fullName evidence="1">DUF4302 domain-containing protein</fullName>
    </submittedName>
</protein>
<dbReference type="InterPro" id="IPR025396">
    <property type="entry name" value="DUF4302"/>
</dbReference>
<accession>A0ABS0SQ39</accession>
<evidence type="ECO:0000313" key="2">
    <source>
        <dbReference type="Proteomes" id="UP000641139"/>
    </source>
</evidence>
<name>A0ABS0SQ39_9FLAO</name>
<sequence>MKRLLLLPIIALALFACQKNEPDDLFGKTPAERFNEKESELRSALTSAPQGWKLTYFTKEGTFGGYHFLMKFTPEGFVSMASDFRSNTVSATTSKYELQQGQGVKLTFTTKNYIHELSDAMQGKRGAGYAGEYQFLYYGKEGDKLKFRTQRESTEQFVYFEPATAQDWTDINTLSSNLNTLVENISNYYMKVTANGNTTDYGIVIRNGRIGVAPLSNTNNLSQASTVATKEGVAFKPALTIQGKNFTEFTRDNNTTPPTYKATVDGVTVEVYYAAYPPDAYVSDDYQAIGTTVNELLFFADPLVDYASDLFVENILKIDNAKSFSRVYFEFDKSTMKCTVSLLYKFPSKTNLSLLAYTYDYALRNKRLFLTNPQLSTTKTTDASLWNNSQNAAVLNAAVRAINYIVTASSEGFYVDKSTAKVKYTNTIYTLRSRSVADFSFPAYAN</sequence>
<gene>
    <name evidence="1" type="ORF">I7X30_12505</name>
</gene>
<evidence type="ECO:0000313" key="1">
    <source>
        <dbReference type="EMBL" id="MBI1647870.1"/>
    </source>
</evidence>
<organism evidence="1 2">
    <name type="scientific">Capnocytophaga periodontitidis</name>
    <dbReference type="NCBI Taxonomy" id="2795027"/>
    <lineage>
        <taxon>Bacteria</taxon>
        <taxon>Pseudomonadati</taxon>
        <taxon>Bacteroidota</taxon>
        <taxon>Flavobacteriia</taxon>
        <taxon>Flavobacteriales</taxon>
        <taxon>Flavobacteriaceae</taxon>
        <taxon>Capnocytophaga</taxon>
    </lineage>
</organism>
<comment type="caution">
    <text evidence="1">The sequence shown here is derived from an EMBL/GenBank/DDBJ whole genome shotgun (WGS) entry which is preliminary data.</text>
</comment>
<dbReference type="Pfam" id="PF14135">
    <property type="entry name" value="DUF4302"/>
    <property type="match status" value="1"/>
</dbReference>
<keyword evidence="2" id="KW-1185">Reference proteome</keyword>
<dbReference type="EMBL" id="JAEFDC010000014">
    <property type="protein sequence ID" value="MBI1647870.1"/>
    <property type="molecule type" value="Genomic_DNA"/>
</dbReference>
<dbReference type="Proteomes" id="UP000641139">
    <property type="component" value="Unassembled WGS sequence"/>
</dbReference>